<accession>A0A3R7FQR3</accession>
<dbReference type="InParanoid" id="A0A3R7FQR3"/>
<dbReference type="AlphaFoldDB" id="A0A3R7FQR3"/>
<name>A0A3R7FQR3_CLOSI</name>
<gene>
    <name evidence="1" type="ORF">CSKR_109818</name>
</gene>
<protein>
    <submittedName>
        <fullName evidence="1">Uncharacterized protein</fullName>
    </submittedName>
</protein>
<sequence>MHPCYWSCSGYTNAPSCNITERPSLQGVPVHYTRVHTPVHDRDRGFRPSFPGRFYSCRSAAAVHLKGTSEKGCSAARKFSARGSMLASARTCIK</sequence>
<comment type="caution">
    <text evidence="1">The sequence shown here is derived from an EMBL/GenBank/DDBJ whole genome shotgun (WGS) entry which is preliminary data.</text>
</comment>
<dbReference type="Proteomes" id="UP000286415">
    <property type="component" value="Unassembled WGS sequence"/>
</dbReference>
<evidence type="ECO:0000313" key="1">
    <source>
        <dbReference type="EMBL" id="KAG5441479.1"/>
    </source>
</evidence>
<reference evidence="1 2" key="2">
    <citation type="journal article" date="2021" name="Genomics">
        <title>High-quality reference genome for Clonorchis sinensis.</title>
        <authorList>
            <person name="Young N.D."/>
            <person name="Stroehlein A.J."/>
            <person name="Kinkar L."/>
            <person name="Wang T."/>
            <person name="Sohn W.M."/>
            <person name="Chang B.C.H."/>
            <person name="Kaur P."/>
            <person name="Weisz D."/>
            <person name="Dudchenko O."/>
            <person name="Aiden E.L."/>
            <person name="Korhonen P.K."/>
            <person name="Gasser R.B."/>
        </authorList>
    </citation>
    <scope>NUCLEOTIDE SEQUENCE [LARGE SCALE GENOMIC DNA]</scope>
    <source>
        <strain evidence="1">Cs-k2</strain>
    </source>
</reference>
<organism evidence="1 2">
    <name type="scientific">Clonorchis sinensis</name>
    <name type="common">Chinese liver fluke</name>
    <dbReference type="NCBI Taxonomy" id="79923"/>
    <lineage>
        <taxon>Eukaryota</taxon>
        <taxon>Metazoa</taxon>
        <taxon>Spiralia</taxon>
        <taxon>Lophotrochozoa</taxon>
        <taxon>Platyhelminthes</taxon>
        <taxon>Trematoda</taxon>
        <taxon>Digenea</taxon>
        <taxon>Opisthorchiida</taxon>
        <taxon>Opisthorchiata</taxon>
        <taxon>Opisthorchiidae</taxon>
        <taxon>Clonorchis</taxon>
    </lineage>
</organism>
<reference evidence="1 2" key="1">
    <citation type="journal article" date="2018" name="Biotechnol. Adv.">
        <title>Improved genomic resources and new bioinformatic workflow for the carcinogenic parasite Clonorchis sinensis: Biotechnological implications.</title>
        <authorList>
            <person name="Wang D."/>
            <person name="Korhonen P.K."/>
            <person name="Gasser R.B."/>
            <person name="Young N.D."/>
        </authorList>
    </citation>
    <scope>NUCLEOTIDE SEQUENCE [LARGE SCALE GENOMIC DNA]</scope>
    <source>
        <strain evidence="1">Cs-k2</strain>
    </source>
</reference>
<keyword evidence="2" id="KW-1185">Reference proteome</keyword>
<dbReference type="EMBL" id="NIRI02000077">
    <property type="protein sequence ID" value="KAG5441479.1"/>
    <property type="molecule type" value="Genomic_DNA"/>
</dbReference>
<evidence type="ECO:0000313" key="2">
    <source>
        <dbReference type="Proteomes" id="UP000286415"/>
    </source>
</evidence>
<proteinExistence type="predicted"/>